<keyword evidence="4" id="KW-1185">Reference proteome</keyword>
<evidence type="ECO:0000259" key="2">
    <source>
        <dbReference type="PROSITE" id="PS50983"/>
    </source>
</evidence>
<dbReference type="PANTHER" id="PTHR42860:SF2">
    <property type="entry name" value="BLL4160 PROTEIN"/>
    <property type="match status" value="1"/>
</dbReference>
<proteinExistence type="predicted"/>
<comment type="caution">
    <text evidence="3">The sequence shown here is derived from an EMBL/GenBank/DDBJ whole genome shotgun (WGS) entry which is preliminary data.</text>
</comment>
<sequence length="254" mass="27763">MRVVSHTCSNTEIVCALGARDQLIAVDSDSDHPPEVVSELVQLGRDLQLDVDAAMALKPDLVLTSLTVPGHQRIVAEFAARGVPHVVCNPQNLGDVFDDIHRIAAALAIPERGERLVAEMQAAMPLQSQRDDAPRVLVEWWPKPVIGAARRSWVHDLIERAGGRNALGAADMQTHSYAAGEPPAEDIDLIAMSWCGVKVDKYRADVVVRRDGWQDVPAVRDGRIVAISEEFLGRPGPRLVEGYRQLRAAIEAID</sequence>
<dbReference type="PANTHER" id="PTHR42860">
    <property type="entry name" value="VITAMIN B12-BINDING PROTEIN"/>
    <property type="match status" value="1"/>
</dbReference>
<dbReference type="AlphaFoldDB" id="A0A6M2BT68"/>
<dbReference type="Gene3D" id="3.40.50.1980">
    <property type="entry name" value="Nitrogenase molybdenum iron protein domain"/>
    <property type="match status" value="2"/>
</dbReference>
<reference evidence="3 4" key="1">
    <citation type="journal article" date="2014" name="Int. J. Syst. Evol. Microbiol.">
        <title>Solimonas terrae sp. nov., isolated from soil.</title>
        <authorList>
            <person name="Kim S.J."/>
            <person name="Moon J.Y."/>
            <person name="Weon H.Y."/>
            <person name="Ahn J.H."/>
            <person name="Chen W.M."/>
            <person name="Kwon S.W."/>
        </authorList>
    </citation>
    <scope>NUCLEOTIDE SEQUENCE [LARGE SCALE GENOMIC DNA]</scope>
    <source>
        <strain evidence="3 4">KIS83-12</strain>
    </source>
</reference>
<dbReference type="InterPro" id="IPR054828">
    <property type="entry name" value="Vit_B12_bind_prot"/>
</dbReference>
<feature type="domain" description="Fe/B12 periplasmic-binding" evidence="2">
    <location>
        <begin position="2"/>
        <end position="254"/>
    </location>
</feature>
<keyword evidence="1" id="KW-0732">Signal</keyword>
<dbReference type="EMBL" id="JAAMOW010000007">
    <property type="protein sequence ID" value="NGY05806.1"/>
    <property type="molecule type" value="Genomic_DNA"/>
</dbReference>
<dbReference type="NCBIfam" id="NF038402">
    <property type="entry name" value="TroA_like"/>
    <property type="match status" value="1"/>
</dbReference>
<dbReference type="RefSeq" id="WP_166258046.1">
    <property type="nucleotide sequence ID" value="NZ_JAAMOW010000007.1"/>
</dbReference>
<name>A0A6M2BT68_9GAMM</name>
<accession>A0A6M2BT68</accession>
<dbReference type="Proteomes" id="UP000472676">
    <property type="component" value="Unassembled WGS sequence"/>
</dbReference>
<organism evidence="3 4">
    <name type="scientific">Solimonas terrae</name>
    <dbReference type="NCBI Taxonomy" id="1396819"/>
    <lineage>
        <taxon>Bacteria</taxon>
        <taxon>Pseudomonadati</taxon>
        <taxon>Pseudomonadota</taxon>
        <taxon>Gammaproteobacteria</taxon>
        <taxon>Nevskiales</taxon>
        <taxon>Nevskiaceae</taxon>
        <taxon>Solimonas</taxon>
    </lineage>
</organism>
<dbReference type="Pfam" id="PF01497">
    <property type="entry name" value="Peripla_BP_2"/>
    <property type="match status" value="1"/>
</dbReference>
<protein>
    <submittedName>
        <fullName evidence="3">ABC transporter substrate-binding protein</fullName>
    </submittedName>
</protein>
<gene>
    <name evidence="3" type="ORF">G7Y85_13620</name>
</gene>
<dbReference type="PROSITE" id="PS50983">
    <property type="entry name" value="FE_B12_PBP"/>
    <property type="match status" value="1"/>
</dbReference>
<dbReference type="InterPro" id="IPR002491">
    <property type="entry name" value="ABC_transptr_periplasmic_BD"/>
</dbReference>
<evidence type="ECO:0000313" key="3">
    <source>
        <dbReference type="EMBL" id="NGY05806.1"/>
    </source>
</evidence>
<evidence type="ECO:0000256" key="1">
    <source>
        <dbReference type="ARBA" id="ARBA00022729"/>
    </source>
</evidence>
<evidence type="ECO:0000313" key="4">
    <source>
        <dbReference type="Proteomes" id="UP000472676"/>
    </source>
</evidence>
<dbReference type="InterPro" id="IPR051030">
    <property type="entry name" value="Vitamin_B12-ABC_binding"/>
</dbReference>
<dbReference type="SUPFAM" id="SSF53807">
    <property type="entry name" value="Helical backbone' metal receptor"/>
    <property type="match status" value="1"/>
</dbReference>